<name>A0A6I2UCI5_9FIRM</name>
<sequence length="397" mass="44050">MAKYTTSKPSWVPEEKDDKFACSVMSGIEGVKDTTTGNINPMLASGKMKPKRRLIMSEDEYVDGVLKGDRMVLSRAITLIESNSSKHFVKAQRVLQRLLPHTGKALRIGITGVPGAGKSTIIEAFGNMLCDRGHRVAVLSVDPTSSVTRGSILGDKTRMGTLSRRQEAYIRPSPAGGTLGGVARKSRETMLMCEAAGYDVILIETVGVGQSETTVRSMVDFFMLVVLTGAGDDLQGIKKGIMELADAIVINKADGDNLLKAKVARGEYERMIEYIRPATEGWQTHAYTCSAYTKDGIPELWEVIRAFREVTEKSGVFQKRRRGQLLEWMHSMIDEHLHSLFFEDPVITGRMPEVREAVLQGVISPTQAVKELVNMFDVDRAARRQVDLFHPERETRT</sequence>
<dbReference type="RefSeq" id="WP_154405083.1">
    <property type="nucleotide sequence ID" value="NZ_VUNR01000001.1"/>
</dbReference>
<dbReference type="GO" id="GO:0005737">
    <property type="term" value="C:cytoplasm"/>
    <property type="evidence" value="ECO:0007669"/>
    <property type="project" value="TreeGrafter"/>
</dbReference>
<comment type="similarity">
    <text evidence="1">Belongs to the SIMIBI class G3E GTPase family. ArgK/MeaB subfamily.</text>
</comment>
<dbReference type="GO" id="GO:0005525">
    <property type="term" value="F:GTP binding"/>
    <property type="evidence" value="ECO:0007669"/>
    <property type="project" value="InterPro"/>
</dbReference>
<protein>
    <submittedName>
        <fullName evidence="2">Methylmalonyl Co-A mutase-associated GTPase MeaB</fullName>
        <ecNumber evidence="2">3.6.5.-</ecNumber>
    </submittedName>
</protein>
<comment type="caution">
    <text evidence="2">The sequence shown here is derived from an EMBL/GenBank/DDBJ whole genome shotgun (WGS) entry which is preliminary data.</text>
</comment>
<dbReference type="InterPro" id="IPR005129">
    <property type="entry name" value="GTPase_ArgK"/>
</dbReference>
<dbReference type="Pfam" id="PF03308">
    <property type="entry name" value="MeaB"/>
    <property type="match status" value="1"/>
</dbReference>
<evidence type="ECO:0000313" key="2">
    <source>
        <dbReference type="EMBL" id="MSU07499.1"/>
    </source>
</evidence>
<dbReference type="SUPFAM" id="SSF52540">
    <property type="entry name" value="P-loop containing nucleoside triphosphate hydrolases"/>
    <property type="match status" value="1"/>
</dbReference>
<reference evidence="2 3" key="1">
    <citation type="submission" date="2019-08" db="EMBL/GenBank/DDBJ databases">
        <title>In-depth cultivation of the pig gut microbiome towards novel bacterial diversity and tailored functional studies.</title>
        <authorList>
            <person name="Wylensek D."/>
            <person name="Hitch T.C.A."/>
            <person name="Clavel T."/>
        </authorList>
    </citation>
    <scope>NUCLEOTIDE SEQUENCE [LARGE SCALE GENOMIC DNA]</scope>
    <source>
        <strain evidence="2 3">WCA-693-APC-5D-A</strain>
    </source>
</reference>
<dbReference type="NCBIfam" id="NF006958">
    <property type="entry name" value="PRK09435.1"/>
    <property type="match status" value="1"/>
</dbReference>
<accession>A0A6I2UCI5</accession>
<dbReference type="GeneID" id="96777409"/>
<evidence type="ECO:0000256" key="1">
    <source>
        <dbReference type="ARBA" id="ARBA00009625"/>
    </source>
</evidence>
<dbReference type="NCBIfam" id="TIGR00750">
    <property type="entry name" value="lao"/>
    <property type="match status" value="1"/>
</dbReference>
<dbReference type="PANTHER" id="PTHR23408:SF3">
    <property type="entry name" value="METHYLMALONIC ACIDURIA TYPE A PROTEIN, MITOCHONDRIAL"/>
    <property type="match status" value="1"/>
</dbReference>
<dbReference type="CDD" id="cd03114">
    <property type="entry name" value="MMAA-like"/>
    <property type="match status" value="1"/>
</dbReference>
<organism evidence="2 3">
    <name type="scientific">Anaerovibrio slackiae</name>
    <dbReference type="NCBI Taxonomy" id="2652309"/>
    <lineage>
        <taxon>Bacteria</taxon>
        <taxon>Bacillati</taxon>
        <taxon>Bacillota</taxon>
        <taxon>Negativicutes</taxon>
        <taxon>Selenomonadales</taxon>
        <taxon>Selenomonadaceae</taxon>
        <taxon>Anaerovibrio</taxon>
    </lineage>
</organism>
<dbReference type="AlphaFoldDB" id="A0A6I2UCI5"/>
<keyword evidence="2" id="KW-0378">Hydrolase</keyword>
<dbReference type="Gene3D" id="1.10.287.130">
    <property type="match status" value="1"/>
</dbReference>
<dbReference type="GO" id="GO:0003924">
    <property type="term" value="F:GTPase activity"/>
    <property type="evidence" value="ECO:0007669"/>
    <property type="project" value="InterPro"/>
</dbReference>
<evidence type="ECO:0000313" key="3">
    <source>
        <dbReference type="Proteomes" id="UP000433181"/>
    </source>
</evidence>
<dbReference type="EMBL" id="VUNR01000001">
    <property type="protein sequence ID" value="MSU07499.1"/>
    <property type="molecule type" value="Genomic_DNA"/>
</dbReference>
<proteinExistence type="inferred from homology"/>
<gene>
    <name evidence="2" type="primary">meaB</name>
    <name evidence="2" type="ORF">FYJ84_00605</name>
</gene>
<dbReference type="PANTHER" id="PTHR23408">
    <property type="entry name" value="METHYLMALONYL-COA MUTASE"/>
    <property type="match status" value="1"/>
</dbReference>
<dbReference type="InterPro" id="IPR027417">
    <property type="entry name" value="P-loop_NTPase"/>
</dbReference>
<dbReference type="Gene3D" id="1.20.5.170">
    <property type="match status" value="1"/>
</dbReference>
<dbReference type="Gene3D" id="3.40.50.300">
    <property type="entry name" value="P-loop containing nucleotide triphosphate hydrolases"/>
    <property type="match status" value="1"/>
</dbReference>
<dbReference type="Proteomes" id="UP000433181">
    <property type="component" value="Unassembled WGS sequence"/>
</dbReference>
<dbReference type="EC" id="3.6.5.-" evidence="2"/>
<keyword evidence="3" id="KW-1185">Reference proteome</keyword>